<evidence type="ECO:0000256" key="3">
    <source>
        <dbReference type="ARBA" id="ARBA00022989"/>
    </source>
</evidence>
<dbReference type="AlphaFoldDB" id="A0A8H3J4E7"/>
<feature type="transmembrane region" description="Helical" evidence="6">
    <location>
        <begin position="199"/>
        <end position="224"/>
    </location>
</feature>
<dbReference type="Pfam" id="PF04750">
    <property type="entry name" value="Far-17a_AIG1"/>
    <property type="match status" value="1"/>
</dbReference>
<gene>
    <name evidence="7" type="ORF">HETSPECPRED_002438</name>
</gene>
<evidence type="ECO:0000313" key="8">
    <source>
        <dbReference type="Proteomes" id="UP000664521"/>
    </source>
</evidence>
<name>A0A8H3J4E7_9LECA</name>
<protein>
    <recommendedName>
        <fullName evidence="9">FAR-17a/AIG1-like protein</fullName>
    </recommendedName>
</protein>
<evidence type="ECO:0000256" key="2">
    <source>
        <dbReference type="ARBA" id="ARBA00022692"/>
    </source>
</evidence>
<evidence type="ECO:0000256" key="4">
    <source>
        <dbReference type="ARBA" id="ARBA00023136"/>
    </source>
</evidence>
<keyword evidence="8" id="KW-1185">Reference proteome</keyword>
<accession>A0A8H3J4E7</accession>
<reference evidence="7" key="1">
    <citation type="submission" date="2021-03" db="EMBL/GenBank/DDBJ databases">
        <authorList>
            <person name="Tagirdzhanova G."/>
        </authorList>
    </citation>
    <scope>NUCLEOTIDE SEQUENCE</scope>
</reference>
<feature type="transmembrane region" description="Helical" evidence="6">
    <location>
        <begin position="20"/>
        <end position="43"/>
    </location>
</feature>
<feature type="transmembrane region" description="Helical" evidence="6">
    <location>
        <begin position="96"/>
        <end position="115"/>
    </location>
</feature>
<evidence type="ECO:0000313" key="7">
    <source>
        <dbReference type="EMBL" id="CAF9940537.1"/>
    </source>
</evidence>
<feature type="transmembrane region" description="Helical" evidence="6">
    <location>
        <begin position="127"/>
        <end position="152"/>
    </location>
</feature>
<evidence type="ECO:0000256" key="6">
    <source>
        <dbReference type="SAM" id="Phobius"/>
    </source>
</evidence>
<keyword evidence="4 6" id="KW-0472">Membrane</keyword>
<evidence type="ECO:0008006" key="9">
    <source>
        <dbReference type="Google" id="ProtNLM"/>
    </source>
</evidence>
<dbReference type="GO" id="GO:0016020">
    <property type="term" value="C:membrane"/>
    <property type="evidence" value="ECO:0007669"/>
    <property type="project" value="InterPro"/>
</dbReference>
<keyword evidence="3 6" id="KW-1133">Transmembrane helix</keyword>
<dbReference type="InterPro" id="IPR006838">
    <property type="entry name" value="ADTRP_AIG1"/>
</dbReference>
<feature type="transmembrane region" description="Helical" evidence="6">
    <location>
        <begin position="63"/>
        <end position="84"/>
    </location>
</feature>
<comment type="subcellular location">
    <subcellularLocation>
        <location evidence="1">Endomembrane system</location>
        <topology evidence="1">Multi-pass membrane protein</topology>
    </subcellularLocation>
</comment>
<organism evidence="7 8">
    <name type="scientific">Heterodermia speciosa</name>
    <dbReference type="NCBI Taxonomy" id="116794"/>
    <lineage>
        <taxon>Eukaryota</taxon>
        <taxon>Fungi</taxon>
        <taxon>Dikarya</taxon>
        <taxon>Ascomycota</taxon>
        <taxon>Pezizomycotina</taxon>
        <taxon>Lecanoromycetes</taxon>
        <taxon>OSLEUM clade</taxon>
        <taxon>Lecanoromycetidae</taxon>
        <taxon>Caliciales</taxon>
        <taxon>Physciaceae</taxon>
        <taxon>Heterodermia</taxon>
    </lineage>
</organism>
<dbReference type="PANTHER" id="PTHR10989:SF16">
    <property type="entry name" value="AT02829P-RELATED"/>
    <property type="match status" value="1"/>
</dbReference>
<comment type="caution">
    <text evidence="7">The sequence shown here is derived from an EMBL/GenBank/DDBJ whole genome shotgun (WGS) entry which is preliminary data.</text>
</comment>
<dbReference type="OrthoDB" id="1898221at2759"/>
<dbReference type="EMBL" id="CAJPDS010000156">
    <property type="protein sequence ID" value="CAF9940537.1"/>
    <property type="molecule type" value="Genomic_DNA"/>
</dbReference>
<proteinExistence type="predicted"/>
<dbReference type="PANTHER" id="PTHR10989">
    <property type="entry name" value="ANDROGEN-INDUCED PROTEIN 1-RELATED"/>
    <property type="match status" value="1"/>
</dbReference>
<dbReference type="GO" id="GO:0012505">
    <property type="term" value="C:endomembrane system"/>
    <property type="evidence" value="ECO:0007669"/>
    <property type="project" value="UniProtKB-SubCell"/>
</dbReference>
<sequence>MSTKGNNRASLPTSHPLQRLASPSPTVSSLIHFLGLSSFATAFKYLVDFPTLINDSYGWHFQYLTILGLSLATVTFTFGSLADMTSSQTLFRAKNLLSTCTTPLEVLIAILYWSLRSIDKNLVIPEFAQLPLIADLSFHLFPPLFLSVDFFLLSPPWTITARNAMALSTTFAFGYWFWVEQCYKHNGYYPYPLFDQISFAGRIGFFILSATVMTGSTITLKWLYAAMNGKIMETLQGEQDKKKTKPFAIEKSS</sequence>
<evidence type="ECO:0000256" key="1">
    <source>
        <dbReference type="ARBA" id="ARBA00004127"/>
    </source>
</evidence>
<keyword evidence="2 6" id="KW-0812">Transmembrane</keyword>
<dbReference type="Proteomes" id="UP000664521">
    <property type="component" value="Unassembled WGS sequence"/>
</dbReference>
<evidence type="ECO:0000256" key="5">
    <source>
        <dbReference type="SAM" id="MobiDB-lite"/>
    </source>
</evidence>
<feature type="transmembrane region" description="Helical" evidence="6">
    <location>
        <begin position="159"/>
        <end position="179"/>
    </location>
</feature>
<feature type="region of interest" description="Disordered" evidence="5">
    <location>
        <begin position="1"/>
        <end position="22"/>
    </location>
</feature>